<proteinExistence type="inferred from homology"/>
<dbReference type="PIRSF" id="PIRSF019015">
    <property type="entry name" value="P60_peptidase_YkfC"/>
    <property type="match status" value="1"/>
</dbReference>
<comment type="similarity">
    <text evidence="1">Belongs to the peptidase C40 family.</text>
</comment>
<dbReference type="InterPro" id="IPR038765">
    <property type="entry name" value="Papain-like_cys_pep_sf"/>
</dbReference>
<keyword evidence="4" id="KW-0788">Thiol protease</keyword>
<dbReference type="InterPro" id="IPR000064">
    <property type="entry name" value="NLP_P60_dom"/>
</dbReference>
<dbReference type="Gene3D" id="3.90.1720.10">
    <property type="entry name" value="endopeptidase domain like (from Nostoc punctiforme)"/>
    <property type="match status" value="1"/>
</dbReference>
<evidence type="ECO:0000259" key="6">
    <source>
        <dbReference type="Pfam" id="PF00877"/>
    </source>
</evidence>
<dbReference type="AlphaFoldDB" id="E1JXH1"/>
<organism evidence="9 10">
    <name type="scientific">Solidesulfovibrio fructosivorans JJ]</name>
    <dbReference type="NCBI Taxonomy" id="596151"/>
    <lineage>
        <taxon>Bacteria</taxon>
        <taxon>Pseudomonadati</taxon>
        <taxon>Thermodesulfobacteriota</taxon>
        <taxon>Desulfovibrionia</taxon>
        <taxon>Desulfovibrionales</taxon>
        <taxon>Desulfovibrionaceae</taxon>
        <taxon>Solidesulfovibrio</taxon>
    </lineage>
</organism>
<dbReference type="STRING" id="596151.DesfrDRAFT_2320"/>
<evidence type="ECO:0000256" key="2">
    <source>
        <dbReference type="ARBA" id="ARBA00022670"/>
    </source>
</evidence>
<dbReference type="GO" id="GO:0006508">
    <property type="term" value="P:proteolysis"/>
    <property type="evidence" value="ECO:0007669"/>
    <property type="project" value="UniProtKB-KW"/>
</dbReference>
<accession>E1JXH1</accession>
<dbReference type="InterPro" id="IPR027017">
    <property type="entry name" value="P60_peptidase_YkfC"/>
</dbReference>
<keyword evidence="3" id="KW-0378">Hydrolase</keyword>
<comment type="caution">
    <text evidence="9">The sequence shown here is derived from an EMBL/GenBank/DDBJ whole genome shotgun (WGS) entry which is preliminary data.</text>
</comment>
<dbReference type="RefSeq" id="WP_005994025.1">
    <property type="nucleotide sequence ID" value="NZ_AECZ01000014.1"/>
</dbReference>
<gene>
    <name evidence="9" type="ORF">DesfrDRAFT_2320</name>
</gene>
<keyword evidence="2" id="KW-0645">Protease</keyword>
<evidence type="ECO:0000256" key="5">
    <source>
        <dbReference type="SAM" id="SignalP"/>
    </source>
</evidence>
<evidence type="ECO:0000256" key="1">
    <source>
        <dbReference type="ARBA" id="ARBA00007074"/>
    </source>
</evidence>
<evidence type="ECO:0000256" key="4">
    <source>
        <dbReference type="ARBA" id="ARBA00022807"/>
    </source>
</evidence>
<dbReference type="OrthoDB" id="9799970at2"/>
<evidence type="ECO:0000259" key="7">
    <source>
        <dbReference type="Pfam" id="PF12912"/>
    </source>
</evidence>
<keyword evidence="10" id="KW-1185">Reference proteome</keyword>
<evidence type="ECO:0000313" key="9">
    <source>
        <dbReference type="EMBL" id="EFL50948.1"/>
    </source>
</evidence>
<dbReference type="GO" id="GO:0008234">
    <property type="term" value="F:cysteine-type peptidase activity"/>
    <property type="evidence" value="ECO:0007669"/>
    <property type="project" value="UniProtKB-KW"/>
</dbReference>
<dbReference type="InterPro" id="IPR025606">
    <property type="entry name" value="NLPC/P60_N_dom"/>
</dbReference>
<feature type="chain" id="PRO_5003148008" evidence="5">
    <location>
        <begin position="27"/>
        <end position="457"/>
    </location>
</feature>
<protein>
    <submittedName>
        <fullName evidence="9">NLP/P60 protein</fullName>
    </submittedName>
</protein>
<dbReference type="SUPFAM" id="SSF54001">
    <property type="entry name" value="Cysteine proteinases"/>
    <property type="match status" value="1"/>
</dbReference>
<evidence type="ECO:0000313" key="10">
    <source>
        <dbReference type="Proteomes" id="UP000006250"/>
    </source>
</evidence>
<sequence length="457" mass="49355">MQSMSRRLRFAALCVFLLLVWGCAKAPRAPLVPTPAPPTGKGEVQDLRVLPQDLNAYLRPNTADRPLYPREQAGLRMESFLQIWLTPWNLGRPEYSRRAVETIFRRFEKSPGFGSNNQPNGPAFAASLHSLAGLGSYPNVMRKALTVKNTNLRGMPTKAPRFADPSLPGEGYPFDYLQHTALPPGTPILVTHASRDGSWVLAESALTFGWLPATDVAYVDEATIARFSTPRLAAVVKDQTSLPEAGITADVGAIFPLAGPPDASSVTVLVPRRGGSGQAEIARVRLPATAAVPMPMPMTPRNVAAVGNQFMGKIYGWGGIDGKRDCSALTHDLFVPFGIYLPRNSASQAAYGGAIPLGDMDNAQKEATILSHGVPFASLVWLKGHILVYVGEYKGHPVVFHDMWGLHTFSETGRDGRLVIGRAVVTTLRAGEEVPAVGPTHILLNRVRSLSVLVSPY</sequence>
<feature type="signal peptide" evidence="5">
    <location>
        <begin position="1"/>
        <end position="26"/>
    </location>
</feature>
<feature type="domain" description="NLPC/P60 N-terminal" evidence="7">
    <location>
        <begin position="13"/>
        <end position="137"/>
    </location>
</feature>
<feature type="domain" description="NlpC/P60" evidence="6">
    <location>
        <begin position="312"/>
        <end position="392"/>
    </location>
</feature>
<reference evidence="9 10" key="1">
    <citation type="submission" date="2010-08" db="EMBL/GenBank/DDBJ databases">
        <title>The draft genome of Desulfovibrio fructosovorans JJ.</title>
        <authorList>
            <consortium name="US DOE Joint Genome Institute (JGI-PGF)"/>
            <person name="Lucas S."/>
            <person name="Copeland A."/>
            <person name="Lapidus A."/>
            <person name="Cheng J.-F."/>
            <person name="Bruce D."/>
            <person name="Goodwin L."/>
            <person name="Pitluck S."/>
            <person name="Land M.L."/>
            <person name="Hauser L."/>
            <person name="Chang Y.-J."/>
            <person name="Jeffries C."/>
            <person name="Wall J.D."/>
            <person name="Stahl D.A."/>
            <person name="Arkin A.P."/>
            <person name="Dehal P."/>
            <person name="Stolyar S.M."/>
            <person name="Hazen T.C."/>
            <person name="Woyke T.J."/>
        </authorList>
    </citation>
    <scope>NUCLEOTIDE SEQUENCE [LARGE SCALE GENOMIC DNA]</scope>
    <source>
        <strain evidence="9 10">JJ</strain>
    </source>
</reference>
<dbReference type="Proteomes" id="UP000006250">
    <property type="component" value="Unassembled WGS sequence"/>
</dbReference>
<evidence type="ECO:0000259" key="8">
    <source>
        <dbReference type="Pfam" id="PF12913"/>
    </source>
</evidence>
<dbReference type="Pfam" id="PF12913">
    <property type="entry name" value="SH3_6"/>
    <property type="match status" value="1"/>
</dbReference>
<name>E1JXH1_SOLFR</name>
<feature type="domain" description="SH3b1" evidence="8">
    <location>
        <begin position="160"/>
        <end position="212"/>
    </location>
</feature>
<dbReference type="EMBL" id="AECZ01000014">
    <property type="protein sequence ID" value="EFL50948.1"/>
    <property type="molecule type" value="Genomic_DNA"/>
</dbReference>
<dbReference type="InterPro" id="IPR039439">
    <property type="entry name" value="SH3b1_dom"/>
</dbReference>
<dbReference type="eggNOG" id="COG0791">
    <property type="taxonomic scope" value="Bacteria"/>
</dbReference>
<dbReference type="Pfam" id="PF00877">
    <property type="entry name" value="NLPC_P60"/>
    <property type="match status" value="1"/>
</dbReference>
<dbReference type="Pfam" id="PF12912">
    <property type="entry name" value="N_NLPC_P60"/>
    <property type="match status" value="1"/>
</dbReference>
<evidence type="ECO:0000256" key="3">
    <source>
        <dbReference type="ARBA" id="ARBA00022801"/>
    </source>
</evidence>
<keyword evidence="5" id="KW-0732">Signal</keyword>